<keyword evidence="2" id="KW-1185">Reference proteome</keyword>
<reference evidence="1 2" key="2">
    <citation type="journal article" date="2011" name="Stand. Genomic Sci.">
        <title>Complete genome sequence of Mahella australiensis type strain (50-1 BON).</title>
        <authorList>
            <person name="Sikorski J."/>
            <person name="Teshima H."/>
            <person name="Nolan M."/>
            <person name="Lucas S."/>
            <person name="Hammon N."/>
            <person name="Deshpande S."/>
            <person name="Cheng J.F."/>
            <person name="Pitluck S."/>
            <person name="Liolios K."/>
            <person name="Pagani I."/>
            <person name="Ivanova N."/>
            <person name="Huntemann M."/>
            <person name="Mavromatis K."/>
            <person name="Ovchinikova G."/>
            <person name="Pati A."/>
            <person name="Tapia R."/>
            <person name="Han C."/>
            <person name="Goodwin L."/>
            <person name="Chen A."/>
            <person name="Palaniappan K."/>
            <person name="Land M."/>
            <person name="Hauser L."/>
            <person name="Ngatchou-Djao O.D."/>
            <person name="Rohde M."/>
            <person name="Pukall R."/>
            <person name="Spring S."/>
            <person name="Abt B."/>
            <person name="Goker M."/>
            <person name="Detter J.C."/>
            <person name="Woyke T."/>
            <person name="Bristow J."/>
            <person name="Markowitz V."/>
            <person name="Hugenholtz P."/>
            <person name="Eisen J.A."/>
            <person name="Kyrpides N.C."/>
            <person name="Klenk H.P."/>
            <person name="Lapidus A."/>
        </authorList>
    </citation>
    <scope>NUCLEOTIDE SEQUENCE [LARGE SCALE GENOMIC DNA]</scope>
    <source>
        <strain evidence="2">DSM 15567 / CIP 107919 / 50-1 BON</strain>
    </source>
</reference>
<dbReference type="STRING" id="697281.Mahau_2289"/>
<gene>
    <name evidence="1" type="ordered locus">Mahau_2289</name>
</gene>
<dbReference type="AlphaFoldDB" id="F3ZVR3"/>
<dbReference type="EMBL" id="CP002360">
    <property type="protein sequence ID" value="AEE97457.1"/>
    <property type="molecule type" value="Genomic_DNA"/>
</dbReference>
<proteinExistence type="predicted"/>
<reference evidence="2" key="1">
    <citation type="submission" date="2010-11" db="EMBL/GenBank/DDBJ databases">
        <title>The complete genome of Mahella australiensis DSM 15567.</title>
        <authorList>
            <consortium name="US DOE Joint Genome Institute (JGI-PGF)"/>
            <person name="Lucas S."/>
            <person name="Copeland A."/>
            <person name="Lapidus A."/>
            <person name="Bruce D."/>
            <person name="Goodwin L."/>
            <person name="Pitluck S."/>
            <person name="Kyrpides N."/>
            <person name="Mavromatis K."/>
            <person name="Pagani I."/>
            <person name="Ivanova N."/>
            <person name="Teshima H."/>
            <person name="Brettin T."/>
            <person name="Detter J.C."/>
            <person name="Han C."/>
            <person name="Tapia R."/>
            <person name="Land M."/>
            <person name="Hauser L."/>
            <person name="Markowitz V."/>
            <person name="Cheng J.-F."/>
            <person name="Hugenholtz P."/>
            <person name="Woyke T."/>
            <person name="Wu D."/>
            <person name="Spring S."/>
            <person name="Pukall R."/>
            <person name="Steenblock K."/>
            <person name="Schneider S."/>
            <person name="Klenk H.-P."/>
            <person name="Eisen J.A."/>
        </authorList>
    </citation>
    <scope>NUCLEOTIDE SEQUENCE [LARGE SCALE GENOMIC DNA]</scope>
    <source>
        <strain evidence="2">DSM 15567 / CIP 107919 / 50-1 BON</strain>
    </source>
</reference>
<evidence type="ECO:0000313" key="1">
    <source>
        <dbReference type="EMBL" id="AEE97457.1"/>
    </source>
</evidence>
<protein>
    <submittedName>
        <fullName evidence="1">Uncharacterized protein</fullName>
    </submittedName>
</protein>
<accession>F3ZVR3</accession>
<sequence>MRQTFLRGIHNVEFGRVDFYSDSFTSEFFVCGYKPYYGM</sequence>
<dbReference type="Proteomes" id="UP000008457">
    <property type="component" value="Chromosome"/>
</dbReference>
<name>F3ZVR3_MAHA5</name>
<evidence type="ECO:0000313" key="2">
    <source>
        <dbReference type="Proteomes" id="UP000008457"/>
    </source>
</evidence>
<organism evidence="1 2">
    <name type="scientific">Mahella australiensis (strain DSM 15567 / CIP 107919 / 50-1 BON)</name>
    <dbReference type="NCBI Taxonomy" id="697281"/>
    <lineage>
        <taxon>Bacteria</taxon>
        <taxon>Bacillati</taxon>
        <taxon>Bacillota</taxon>
        <taxon>Clostridia</taxon>
        <taxon>Thermoanaerobacterales</taxon>
        <taxon>Thermoanaerobacterales Family IV. Incertae Sedis</taxon>
        <taxon>Mahella</taxon>
    </lineage>
</organism>
<dbReference type="HOGENOM" id="CLU_3312361_0_0_9"/>
<dbReference type="KEGG" id="mas:Mahau_2289"/>